<dbReference type="EMBL" id="RBZV01000013">
    <property type="protein sequence ID" value="RKP44335.1"/>
    <property type="molecule type" value="Genomic_DNA"/>
</dbReference>
<dbReference type="InterPro" id="IPR051310">
    <property type="entry name" value="MCP_chemotaxis"/>
</dbReference>
<evidence type="ECO:0000313" key="9">
    <source>
        <dbReference type="EMBL" id="RKP44335.1"/>
    </source>
</evidence>
<feature type="domain" description="Methyl-accepting transducer" evidence="7">
    <location>
        <begin position="264"/>
        <end position="493"/>
    </location>
</feature>
<evidence type="ECO:0000259" key="7">
    <source>
        <dbReference type="PROSITE" id="PS50111"/>
    </source>
</evidence>
<keyword evidence="6" id="KW-0472">Membrane</keyword>
<dbReference type="GO" id="GO:0005886">
    <property type="term" value="C:plasma membrane"/>
    <property type="evidence" value="ECO:0007669"/>
    <property type="project" value="TreeGrafter"/>
</dbReference>
<comment type="subcellular location">
    <subcellularLocation>
        <location evidence="1">Membrane</location>
    </subcellularLocation>
</comment>
<dbReference type="InterPro" id="IPR004090">
    <property type="entry name" value="Chemotax_Me-accpt_rcpt"/>
</dbReference>
<feature type="transmembrane region" description="Helical" evidence="6">
    <location>
        <begin position="6"/>
        <end position="27"/>
    </location>
</feature>
<dbReference type="GO" id="GO:0004888">
    <property type="term" value="F:transmembrane signaling receptor activity"/>
    <property type="evidence" value="ECO:0007669"/>
    <property type="project" value="InterPro"/>
</dbReference>
<keyword evidence="10" id="KW-1185">Reference proteome</keyword>
<dbReference type="InterPro" id="IPR004089">
    <property type="entry name" value="MCPsignal_dom"/>
</dbReference>
<dbReference type="InterPro" id="IPR047347">
    <property type="entry name" value="YvaQ-like_sensor"/>
</dbReference>
<proteinExistence type="inferred from homology"/>
<dbReference type="CDD" id="cd19411">
    <property type="entry name" value="MCP2201-like_sensor"/>
    <property type="match status" value="1"/>
</dbReference>
<reference evidence="9 10" key="1">
    <citation type="submission" date="2018-10" db="EMBL/GenBank/DDBJ databases">
        <title>Paraburkholderia sp. 7MK8-2, isolated from soil.</title>
        <authorList>
            <person name="Gao Z.-H."/>
            <person name="Qiu L.-H."/>
        </authorList>
    </citation>
    <scope>NUCLEOTIDE SEQUENCE [LARGE SCALE GENOMIC DNA]</scope>
    <source>
        <strain evidence="9 10">7MK8-2</strain>
    </source>
</reference>
<evidence type="ECO:0000256" key="4">
    <source>
        <dbReference type="PROSITE-ProRule" id="PRU00284"/>
    </source>
</evidence>
<dbReference type="Pfam" id="PF00672">
    <property type="entry name" value="HAMP"/>
    <property type="match status" value="1"/>
</dbReference>
<evidence type="ECO:0000256" key="3">
    <source>
        <dbReference type="ARBA" id="ARBA00029447"/>
    </source>
</evidence>
<keyword evidence="6" id="KW-0812">Transmembrane</keyword>
<evidence type="ECO:0000256" key="1">
    <source>
        <dbReference type="ARBA" id="ARBA00004370"/>
    </source>
</evidence>
<dbReference type="RefSeq" id="WP_121281116.1">
    <property type="nucleotide sequence ID" value="NZ_RBZV01000013.1"/>
</dbReference>
<dbReference type="PANTHER" id="PTHR43531:SF14">
    <property type="entry name" value="METHYL-ACCEPTING CHEMOTAXIS PROTEIN I-RELATED"/>
    <property type="match status" value="1"/>
</dbReference>
<dbReference type="PRINTS" id="PR00260">
    <property type="entry name" value="CHEMTRNSDUCR"/>
</dbReference>
<keyword evidence="6" id="KW-1133">Transmembrane helix</keyword>
<sequence length="514" mass="54130">MKIGQRLAISFAVLICLIFAMCVVAVVNMSRMAAGSAWLVSHDWAADKQVTRAIDNERGSVARIFQIASDPSPERMHEAHDRLRENQTEYNDALNKLAPFMTQPQGQAVLADARASGAEYDAAAAKVIELADGGNRDEAAKVAYGDAYVKLHSFADKLRALSDYEAKQAGVTVDDNDHLASFSRGVMIGATLLAVLAGTALAWTVTRRITKPLASAVSVANRVASGDLTAELRADGRDEIAELLNALNRMTQNLAGVLRDVAEVSSAVTMASREIATGNLDLSRRTEEQAAALQETAASMEQITGTVHNNAGNANQANDMAARVSRDVGAGTNAVQEIVVTMQGIADSSKDVEGIITTIESIAFQTNILALNAAVEAARAGEQGRGFAVVAGEVRTLAQRSATAAREIRDLISASVSRIGVGADLVRRTGDTMAAIRDDVVRVSGVIAEIAGASDEQSKGISQVSIAVTQMDQVTQKNAALVEEAAAAAQSLSEQATRLQQTLSRFRLAGAAMA</sequence>
<evidence type="ECO:0000313" key="10">
    <source>
        <dbReference type="Proteomes" id="UP000280434"/>
    </source>
</evidence>
<name>A0A494X0T2_9BURK</name>
<dbReference type="GO" id="GO:0006935">
    <property type="term" value="P:chemotaxis"/>
    <property type="evidence" value="ECO:0007669"/>
    <property type="project" value="InterPro"/>
</dbReference>
<dbReference type="InterPro" id="IPR003660">
    <property type="entry name" value="HAMP_dom"/>
</dbReference>
<dbReference type="SMART" id="SM00283">
    <property type="entry name" value="MA"/>
    <property type="match status" value="1"/>
</dbReference>
<dbReference type="SMART" id="SM00304">
    <property type="entry name" value="HAMP"/>
    <property type="match status" value="1"/>
</dbReference>
<dbReference type="Pfam" id="PF12729">
    <property type="entry name" value="4HB_MCP_1"/>
    <property type="match status" value="1"/>
</dbReference>
<evidence type="ECO:0000256" key="5">
    <source>
        <dbReference type="SAM" id="Coils"/>
    </source>
</evidence>
<dbReference type="InterPro" id="IPR024478">
    <property type="entry name" value="HlyB_4HB_MCP"/>
</dbReference>
<feature type="domain" description="HAMP" evidence="8">
    <location>
        <begin position="207"/>
        <end position="259"/>
    </location>
</feature>
<dbReference type="AlphaFoldDB" id="A0A494X0T2"/>
<dbReference type="FunFam" id="1.10.287.950:FF:000001">
    <property type="entry name" value="Methyl-accepting chemotaxis sensory transducer"/>
    <property type="match status" value="1"/>
</dbReference>
<dbReference type="Gene3D" id="1.10.287.950">
    <property type="entry name" value="Methyl-accepting chemotaxis protein"/>
    <property type="match status" value="1"/>
</dbReference>
<dbReference type="GO" id="GO:0007165">
    <property type="term" value="P:signal transduction"/>
    <property type="evidence" value="ECO:0007669"/>
    <property type="project" value="UniProtKB-KW"/>
</dbReference>
<dbReference type="PROSITE" id="PS50885">
    <property type="entry name" value="HAMP"/>
    <property type="match status" value="1"/>
</dbReference>
<comment type="caution">
    <text evidence="9">The sequence shown here is derived from an EMBL/GenBank/DDBJ whole genome shotgun (WGS) entry which is preliminary data.</text>
</comment>
<dbReference type="SUPFAM" id="SSF58104">
    <property type="entry name" value="Methyl-accepting chemotaxis protein (MCP) signaling domain"/>
    <property type="match status" value="1"/>
</dbReference>
<dbReference type="CDD" id="cd06225">
    <property type="entry name" value="HAMP"/>
    <property type="match status" value="1"/>
</dbReference>
<evidence type="ECO:0000256" key="6">
    <source>
        <dbReference type="SAM" id="Phobius"/>
    </source>
</evidence>
<keyword evidence="5" id="KW-0175">Coiled coil</keyword>
<keyword evidence="2" id="KW-0488">Methylation</keyword>
<keyword evidence="4" id="KW-0807">Transducer</keyword>
<dbReference type="Proteomes" id="UP000280434">
    <property type="component" value="Unassembled WGS sequence"/>
</dbReference>
<organism evidence="9 10">
    <name type="scientific">Trinickia fusca</name>
    <dbReference type="NCBI Taxonomy" id="2419777"/>
    <lineage>
        <taxon>Bacteria</taxon>
        <taxon>Pseudomonadati</taxon>
        <taxon>Pseudomonadota</taxon>
        <taxon>Betaproteobacteria</taxon>
        <taxon>Burkholderiales</taxon>
        <taxon>Burkholderiaceae</taxon>
        <taxon>Trinickia</taxon>
    </lineage>
</organism>
<dbReference type="PANTHER" id="PTHR43531">
    <property type="entry name" value="PROTEIN ICFG"/>
    <property type="match status" value="1"/>
</dbReference>
<protein>
    <submittedName>
        <fullName evidence="9">HAMP domain-containing protein</fullName>
    </submittedName>
</protein>
<evidence type="ECO:0000259" key="8">
    <source>
        <dbReference type="PROSITE" id="PS50885"/>
    </source>
</evidence>
<evidence type="ECO:0000256" key="2">
    <source>
        <dbReference type="ARBA" id="ARBA00022481"/>
    </source>
</evidence>
<gene>
    <name evidence="9" type="ORF">D7S89_22665</name>
</gene>
<accession>A0A494X0T2</accession>
<dbReference type="PROSITE" id="PS50111">
    <property type="entry name" value="CHEMOTAXIS_TRANSDUC_2"/>
    <property type="match status" value="1"/>
</dbReference>
<feature type="coiled-coil region" evidence="5">
    <location>
        <begin position="233"/>
        <end position="303"/>
    </location>
</feature>
<comment type="similarity">
    <text evidence="3">Belongs to the methyl-accepting chemotaxis (MCP) protein family.</text>
</comment>
<dbReference type="Pfam" id="PF00015">
    <property type="entry name" value="MCPsignal"/>
    <property type="match status" value="1"/>
</dbReference>